<keyword evidence="6" id="KW-1185">Reference proteome</keyword>
<name>A0A9X3MQ22_9ACTN</name>
<dbReference type="Gene3D" id="2.60.40.10">
    <property type="entry name" value="Immunoglobulins"/>
    <property type="match status" value="1"/>
</dbReference>
<dbReference type="EMBL" id="JAPDOD010000003">
    <property type="protein sequence ID" value="MDA0159757.1"/>
    <property type="molecule type" value="Genomic_DNA"/>
</dbReference>
<dbReference type="InterPro" id="IPR000923">
    <property type="entry name" value="BlueCu_1"/>
</dbReference>
<keyword evidence="1" id="KW-0479">Metal-binding</keyword>
<evidence type="ECO:0000256" key="1">
    <source>
        <dbReference type="ARBA" id="ARBA00022723"/>
    </source>
</evidence>
<feature type="domain" description="Blue (type 1) copper" evidence="4">
    <location>
        <begin position="28"/>
        <end position="114"/>
    </location>
</feature>
<feature type="chain" id="PRO_5040858897" evidence="3">
    <location>
        <begin position="23"/>
        <end position="239"/>
    </location>
</feature>
<evidence type="ECO:0000313" key="5">
    <source>
        <dbReference type="EMBL" id="MDA0159757.1"/>
    </source>
</evidence>
<keyword evidence="3" id="KW-0732">Signal</keyword>
<evidence type="ECO:0000259" key="4">
    <source>
        <dbReference type="Pfam" id="PF00127"/>
    </source>
</evidence>
<gene>
    <name evidence="5" type="ORF">OM076_05745</name>
</gene>
<dbReference type="Proteomes" id="UP001149140">
    <property type="component" value="Unassembled WGS sequence"/>
</dbReference>
<feature type="signal peptide" evidence="3">
    <location>
        <begin position="1"/>
        <end position="22"/>
    </location>
</feature>
<dbReference type="AlphaFoldDB" id="A0A9X3MQ22"/>
<evidence type="ECO:0000256" key="3">
    <source>
        <dbReference type="SAM" id="SignalP"/>
    </source>
</evidence>
<protein>
    <submittedName>
        <fullName evidence="5">Plastocyanin/azurin family copper-binding protein</fullName>
    </submittedName>
</protein>
<proteinExistence type="predicted"/>
<dbReference type="RefSeq" id="WP_270038527.1">
    <property type="nucleotide sequence ID" value="NZ_JAPDOD010000003.1"/>
</dbReference>
<comment type="caution">
    <text evidence="5">The sequence shown here is derived from an EMBL/GenBank/DDBJ whole genome shotgun (WGS) entry which is preliminary data.</text>
</comment>
<dbReference type="GO" id="GO:0005975">
    <property type="term" value="P:carbohydrate metabolic process"/>
    <property type="evidence" value="ECO:0007669"/>
    <property type="project" value="UniProtKB-ARBA"/>
</dbReference>
<dbReference type="GO" id="GO:0009055">
    <property type="term" value="F:electron transfer activity"/>
    <property type="evidence" value="ECO:0007669"/>
    <property type="project" value="InterPro"/>
</dbReference>
<dbReference type="Gene3D" id="2.60.40.420">
    <property type="entry name" value="Cupredoxins - blue copper proteins"/>
    <property type="match status" value="1"/>
</dbReference>
<dbReference type="InterPro" id="IPR013783">
    <property type="entry name" value="Ig-like_fold"/>
</dbReference>
<reference evidence="5" key="1">
    <citation type="submission" date="2022-10" db="EMBL/GenBank/DDBJ databases">
        <title>The WGS of Solirubrobacter ginsenosidimutans DSM 21036.</title>
        <authorList>
            <person name="Jiang Z."/>
        </authorList>
    </citation>
    <scope>NUCLEOTIDE SEQUENCE</scope>
    <source>
        <strain evidence="5">DSM 21036</strain>
    </source>
</reference>
<sequence length="239" mass="24817">MRLRVCGIALVAFGALASPAAATTEVIKASDALVWDRPNVAIAPGDTVEWTFDGTVQAHHAAANGASDADAAWASFSSPLGVPAPPASYTFQNEGVYNFYCSVHKDTMTGTVTVSKAPVEVPAPPPPPLSAQPLANDAPADVPVETGVALDTAKPGLTAVSAKRRGTGARVKFKVTEESVTGIVFSRGTKRVKTYAVSGHGALYFDAKGLRAGKYTVTLVAVDLAGNRSKARKLRVTVR</sequence>
<keyword evidence="2" id="KW-0186">Copper</keyword>
<evidence type="ECO:0000313" key="6">
    <source>
        <dbReference type="Proteomes" id="UP001149140"/>
    </source>
</evidence>
<accession>A0A9X3MQ22</accession>
<dbReference type="GO" id="GO:0005507">
    <property type="term" value="F:copper ion binding"/>
    <property type="evidence" value="ECO:0007669"/>
    <property type="project" value="InterPro"/>
</dbReference>
<dbReference type="InterPro" id="IPR008972">
    <property type="entry name" value="Cupredoxin"/>
</dbReference>
<dbReference type="SUPFAM" id="SSF49503">
    <property type="entry name" value="Cupredoxins"/>
    <property type="match status" value="1"/>
</dbReference>
<dbReference type="Pfam" id="PF00127">
    <property type="entry name" value="Copper-bind"/>
    <property type="match status" value="1"/>
</dbReference>
<evidence type="ECO:0000256" key="2">
    <source>
        <dbReference type="ARBA" id="ARBA00023008"/>
    </source>
</evidence>
<organism evidence="5 6">
    <name type="scientific">Solirubrobacter ginsenosidimutans</name>
    <dbReference type="NCBI Taxonomy" id="490573"/>
    <lineage>
        <taxon>Bacteria</taxon>
        <taxon>Bacillati</taxon>
        <taxon>Actinomycetota</taxon>
        <taxon>Thermoleophilia</taxon>
        <taxon>Solirubrobacterales</taxon>
        <taxon>Solirubrobacteraceae</taxon>
        <taxon>Solirubrobacter</taxon>
    </lineage>
</organism>